<dbReference type="RefSeq" id="WP_028481949.1">
    <property type="nucleotide sequence ID" value="NZ_LVVZ01000011.1"/>
</dbReference>
<evidence type="ECO:0000313" key="4">
    <source>
        <dbReference type="EMBL" id="OKL44786.1"/>
    </source>
</evidence>
<dbReference type="GO" id="GO:0140662">
    <property type="term" value="F:ATP-dependent protein folding chaperone"/>
    <property type="evidence" value="ECO:0007669"/>
    <property type="project" value="InterPro"/>
</dbReference>
<dbReference type="GO" id="GO:0005524">
    <property type="term" value="F:ATP binding"/>
    <property type="evidence" value="ECO:0007669"/>
    <property type="project" value="UniProtKB-KW"/>
</dbReference>
<comment type="similarity">
    <text evidence="1">Belongs to the heat shock protein 70 family.</text>
</comment>
<keyword evidence="3" id="KW-0067">ATP-binding</keyword>
<organism evidence="4 5">
    <name type="scientific">Pseudovibrio exalbescens</name>
    <dbReference type="NCBI Taxonomy" id="197461"/>
    <lineage>
        <taxon>Bacteria</taxon>
        <taxon>Pseudomonadati</taxon>
        <taxon>Pseudomonadota</taxon>
        <taxon>Alphaproteobacteria</taxon>
        <taxon>Hyphomicrobiales</taxon>
        <taxon>Stappiaceae</taxon>
        <taxon>Pseudovibrio</taxon>
    </lineage>
</organism>
<gene>
    <name evidence="4" type="ORF">A3843_06820</name>
</gene>
<comment type="caution">
    <text evidence="4">The sequence shown here is derived from an EMBL/GenBank/DDBJ whole genome shotgun (WGS) entry which is preliminary data.</text>
</comment>
<proteinExistence type="inferred from homology"/>
<accession>A0A1U7JJ62</accession>
<dbReference type="STRING" id="197461.A3843_06820"/>
<dbReference type="InterPro" id="IPR043129">
    <property type="entry name" value="ATPase_NBD"/>
</dbReference>
<keyword evidence="5" id="KW-1185">Reference proteome</keyword>
<dbReference type="Proteomes" id="UP000185783">
    <property type="component" value="Unassembled WGS sequence"/>
</dbReference>
<evidence type="ECO:0000256" key="2">
    <source>
        <dbReference type="ARBA" id="ARBA00022741"/>
    </source>
</evidence>
<protein>
    <submittedName>
        <fullName evidence="4">Heat-shock protein</fullName>
    </submittedName>
</protein>
<dbReference type="CDD" id="cd10231">
    <property type="entry name" value="ASKHA_NBD_HSP70_YegD-like"/>
    <property type="match status" value="1"/>
</dbReference>
<dbReference type="InterPro" id="IPR042054">
    <property type="entry name" value="YegD-like"/>
</dbReference>
<dbReference type="Gene3D" id="3.30.420.40">
    <property type="match status" value="3"/>
</dbReference>
<evidence type="ECO:0000256" key="1">
    <source>
        <dbReference type="ARBA" id="ARBA00007381"/>
    </source>
</evidence>
<dbReference type="PANTHER" id="PTHR19375">
    <property type="entry name" value="HEAT SHOCK PROTEIN 70KDA"/>
    <property type="match status" value="1"/>
</dbReference>
<dbReference type="SUPFAM" id="SSF53067">
    <property type="entry name" value="Actin-like ATPase domain"/>
    <property type="match status" value="2"/>
</dbReference>
<dbReference type="InterPro" id="IPR013126">
    <property type="entry name" value="Hsp_70_fam"/>
</dbReference>
<sequence>MTISCAGIDFGTSNSTVGIHAGNGPKLVPLEGNALDIPTAIFFNFEEEETVFGRQARADYMDGFEGRFMRSLKSVLGSALIEERTPILHRSVPFKEIIGIFLGHLKRKLSNHAGGDVSSVVMGRPVFFVDDDPKADRQAQNTLEEMARAQGFADVSFQYEPIAAALAYEQHVAREEVVLVVDIGGGTSDFSIVRVSPERASASERFDDILSTTGVHIGGTDFDQLLSMAKVMPELGYKTLTKDKSRVLPSKYFFELATWHSINRLYDAKTLRELTEVRREAAMPDRINRLMDIVTHRKGHALAGQCEQAKIDLSEQNCVQFQLPLTDSALELTVTCQELNAAIVKAADRLTAQIDVALSMAQIAKHQVDCVFLTGGTTRVPLLQSLFRKKFPNARVIEGDVFGAVGTGLALDAHRKFGN</sequence>
<evidence type="ECO:0000256" key="3">
    <source>
        <dbReference type="ARBA" id="ARBA00022840"/>
    </source>
</evidence>
<dbReference type="PROSITE" id="PS01036">
    <property type="entry name" value="HSP70_3"/>
    <property type="match status" value="1"/>
</dbReference>
<reference evidence="4 5" key="1">
    <citation type="submission" date="2016-03" db="EMBL/GenBank/DDBJ databases">
        <title>Genome sequence of Nesiotobacter sp. nov., a moderately halophilic alphaproteobacterium isolated from the Yellow Sea, China.</title>
        <authorList>
            <person name="Zhang G."/>
            <person name="Zhang R."/>
        </authorList>
    </citation>
    <scope>NUCLEOTIDE SEQUENCE [LARGE SCALE GENOMIC DNA]</scope>
    <source>
        <strain evidence="4 5">WB1-6</strain>
    </source>
</reference>
<dbReference type="InterPro" id="IPR018181">
    <property type="entry name" value="Heat_shock_70_CS"/>
</dbReference>
<dbReference type="Gene3D" id="3.90.640.10">
    <property type="entry name" value="Actin, Chain A, domain 4"/>
    <property type="match status" value="2"/>
</dbReference>
<evidence type="ECO:0000313" key="5">
    <source>
        <dbReference type="Proteomes" id="UP000185783"/>
    </source>
</evidence>
<name>A0A1U7JJ62_9HYPH</name>
<dbReference type="Pfam" id="PF00012">
    <property type="entry name" value="HSP70"/>
    <property type="match status" value="2"/>
</dbReference>
<keyword evidence="2" id="KW-0547">Nucleotide-binding</keyword>
<dbReference type="AlphaFoldDB" id="A0A1U7JJ62"/>
<dbReference type="EMBL" id="LVVZ01000011">
    <property type="protein sequence ID" value="OKL44786.1"/>
    <property type="molecule type" value="Genomic_DNA"/>
</dbReference>
<dbReference type="PROSITE" id="PS00329">
    <property type="entry name" value="HSP70_2"/>
    <property type="match status" value="1"/>
</dbReference>